<dbReference type="WBParaSite" id="ECPE_0000157301-mRNA-1">
    <property type="protein sequence ID" value="ECPE_0000157301-mRNA-1"/>
    <property type="gene ID" value="ECPE_0000157301"/>
</dbReference>
<dbReference type="EMBL" id="UZAN01011148">
    <property type="protein sequence ID" value="VDP41542.1"/>
    <property type="molecule type" value="Genomic_DNA"/>
</dbReference>
<gene>
    <name evidence="1" type="ORF">ECPE_LOCUS1573</name>
</gene>
<dbReference type="AlphaFoldDB" id="A0A183A3N8"/>
<accession>A0A183A3N8</accession>
<name>A0A183A3N8_9TREM</name>
<evidence type="ECO:0000313" key="3">
    <source>
        <dbReference type="WBParaSite" id="ECPE_0000157301-mRNA-1"/>
    </source>
</evidence>
<keyword evidence="2" id="KW-1185">Reference proteome</keyword>
<protein>
    <submittedName>
        <fullName evidence="1 3">Uncharacterized protein</fullName>
    </submittedName>
</protein>
<reference evidence="1 2" key="2">
    <citation type="submission" date="2018-11" db="EMBL/GenBank/DDBJ databases">
        <authorList>
            <consortium name="Pathogen Informatics"/>
        </authorList>
    </citation>
    <scope>NUCLEOTIDE SEQUENCE [LARGE SCALE GENOMIC DNA]</scope>
    <source>
        <strain evidence="1 2">Egypt</strain>
    </source>
</reference>
<reference evidence="3" key="1">
    <citation type="submission" date="2016-06" db="UniProtKB">
        <authorList>
            <consortium name="WormBaseParasite"/>
        </authorList>
    </citation>
    <scope>IDENTIFICATION</scope>
</reference>
<proteinExistence type="predicted"/>
<organism evidence="3">
    <name type="scientific">Echinostoma caproni</name>
    <dbReference type="NCBI Taxonomy" id="27848"/>
    <lineage>
        <taxon>Eukaryota</taxon>
        <taxon>Metazoa</taxon>
        <taxon>Spiralia</taxon>
        <taxon>Lophotrochozoa</taxon>
        <taxon>Platyhelminthes</taxon>
        <taxon>Trematoda</taxon>
        <taxon>Digenea</taxon>
        <taxon>Plagiorchiida</taxon>
        <taxon>Echinostomata</taxon>
        <taxon>Echinostomatoidea</taxon>
        <taxon>Echinostomatidae</taxon>
        <taxon>Echinostoma</taxon>
    </lineage>
</organism>
<evidence type="ECO:0000313" key="1">
    <source>
        <dbReference type="EMBL" id="VDP41542.1"/>
    </source>
</evidence>
<sequence length="224" mass="25323">MSSSLTSFPIVFFSICPVEEVEVNLSHVPVCSRHLEAIDSLIFYGLFNTSNLVNQNLLNSPSCTSFPFNQLIESKRAGLAQLERCLFYLHNLTRAANSSEITVLSAHLDQLIAPEFIIRFTDSGLKQRPGLWACLDASKRLELALHQPHDIPMTTPFQYSVSRLFIAFQYRERQRLRAISTQSYINSGDAHDLAVFHGDGRGLHFDPLWRILTTDSMVRHTDAA</sequence>
<dbReference type="Proteomes" id="UP000272942">
    <property type="component" value="Unassembled WGS sequence"/>
</dbReference>
<evidence type="ECO:0000313" key="2">
    <source>
        <dbReference type="Proteomes" id="UP000272942"/>
    </source>
</evidence>